<name>A0ABU9TUV1_9GAMM</name>
<evidence type="ECO:0000313" key="2">
    <source>
        <dbReference type="EMBL" id="MEM5537489.1"/>
    </source>
</evidence>
<dbReference type="Proteomes" id="UP001449225">
    <property type="component" value="Unassembled WGS sequence"/>
</dbReference>
<evidence type="ECO:0000259" key="1">
    <source>
        <dbReference type="Pfam" id="PF03724"/>
    </source>
</evidence>
<accession>A0ABU9TUV1</accession>
<dbReference type="InterPro" id="IPR038670">
    <property type="entry name" value="HslJ-like_sf"/>
</dbReference>
<comment type="caution">
    <text evidence="2">The sequence shown here is derived from an EMBL/GenBank/DDBJ whole genome shotgun (WGS) entry which is preliminary data.</text>
</comment>
<reference evidence="2 3" key="1">
    <citation type="submission" date="2024-03" db="EMBL/GenBank/DDBJ databases">
        <title>Community enrichment and isolation of bacterial strains for fucoidan degradation.</title>
        <authorList>
            <person name="Sichert A."/>
        </authorList>
    </citation>
    <scope>NUCLEOTIDE SEQUENCE [LARGE SCALE GENOMIC DNA]</scope>
    <source>
        <strain evidence="2 3">AS76</strain>
    </source>
</reference>
<dbReference type="Pfam" id="PF03724">
    <property type="entry name" value="META"/>
    <property type="match status" value="1"/>
</dbReference>
<keyword evidence="3" id="KW-1185">Reference proteome</keyword>
<sequence>MRFKSLVLVSVVSSFILSGCESRPSMLGVDDRVVVIESPTLSHLPDSTKIDVSLIRSDGSVQHDGIDAINYFPYHYEIPVIEGEPVTSVSISVSVDADKVLVGENKQFSAANRQLVLQAVKGVSLRNTYWKAEDLSGRGIPPTVETTLAFNNENLLSGNAGCNLYRSVYSSASVFIEIDKPILTRRRCSSPVMYHENRYLVLLTSAERFSIDEEGDLSIYVAEREKPLKFSPLTYQDARLSMDLK</sequence>
<dbReference type="EMBL" id="JBBMRA010000015">
    <property type="protein sequence ID" value="MEM5537489.1"/>
    <property type="molecule type" value="Genomic_DNA"/>
</dbReference>
<gene>
    <name evidence="2" type="ORF">WNY58_13950</name>
</gene>
<organism evidence="2 3">
    <name type="scientific">Neptuniibacter pectenicola</name>
    <dbReference type="NCBI Taxonomy" id="1806669"/>
    <lineage>
        <taxon>Bacteria</taxon>
        <taxon>Pseudomonadati</taxon>
        <taxon>Pseudomonadota</taxon>
        <taxon>Gammaproteobacteria</taxon>
        <taxon>Oceanospirillales</taxon>
        <taxon>Oceanospirillaceae</taxon>
        <taxon>Neptuniibacter</taxon>
    </lineage>
</organism>
<evidence type="ECO:0000313" key="3">
    <source>
        <dbReference type="Proteomes" id="UP001449225"/>
    </source>
</evidence>
<dbReference type="InterPro" id="IPR005184">
    <property type="entry name" value="DUF306_Meta_HslJ"/>
</dbReference>
<dbReference type="RefSeq" id="WP_342854829.1">
    <property type="nucleotide sequence ID" value="NZ_JBBMRA010000015.1"/>
</dbReference>
<feature type="domain" description="DUF306" evidence="1">
    <location>
        <begin position="124"/>
        <end position="230"/>
    </location>
</feature>
<protein>
    <submittedName>
        <fullName evidence="2">META domain-containing protein</fullName>
    </submittedName>
</protein>
<dbReference type="PROSITE" id="PS51257">
    <property type="entry name" value="PROKAR_LIPOPROTEIN"/>
    <property type="match status" value="1"/>
</dbReference>
<dbReference type="Gene3D" id="2.40.128.270">
    <property type="match status" value="1"/>
</dbReference>
<proteinExistence type="predicted"/>